<evidence type="ECO:0000313" key="2">
    <source>
        <dbReference type="EMBL" id="XBJ28418.1"/>
    </source>
</evidence>
<feature type="transmembrane region" description="Helical" evidence="1">
    <location>
        <begin position="6"/>
        <end position="26"/>
    </location>
</feature>
<dbReference type="AlphaFoldDB" id="A0AAU7E3F6"/>
<dbReference type="RefSeq" id="WP_134238675.1">
    <property type="nucleotide sequence ID" value="NZ_CP155620.1"/>
</dbReference>
<keyword evidence="1" id="KW-0472">Membrane</keyword>
<gene>
    <name evidence="2" type="ORF">AAH949_04755</name>
</gene>
<reference evidence="2" key="1">
    <citation type="submission" date="2024-05" db="EMBL/GenBank/DDBJ databases">
        <title>Campylobacter coli isolated from environmental waters in Slovenia.</title>
        <authorList>
            <person name="Zautner A.E."/>
            <person name="Bunk B."/>
            <person name="Riedel T."/>
            <person name="Sproeer C."/>
        </authorList>
    </citation>
    <scope>NUCLEOTIDE SEQUENCE</scope>
    <source>
        <strain evidence="2">CCS1377</strain>
    </source>
</reference>
<evidence type="ECO:0008006" key="3">
    <source>
        <dbReference type="Google" id="ProtNLM"/>
    </source>
</evidence>
<evidence type="ECO:0000256" key="1">
    <source>
        <dbReference type="SAM" id="Phobius"/>
    </source>
</evidence>
<keyword evidence="1" id="KW-0812">Transmembrane</keyword>
<protein>
    <recommendedName>
        <fullName evidence="3">Periplasmic protein</fullName>
    </recommendedName>
</protein>
<organism evidence="2">
    <name type="scientific">Campylobacter sp. CCS1377</name>
    <dbReference type="NCBI Taxonomy" id="3158229"/>
    <lineage>
        <taxon>Bacteria</taxon>
        <taxon>Pseudomonadati</taxon>
        <taxon>Campylobacterota</taxon>
        <taxon>Epsilonproteobacteria</taxon>
        <taxon>Campylobacterales</taxon>
        <taxon>Campylobacteraceae</taxon>
        <taxon>Campylobacter</taxon>
    </lineage>
</organism>
<proteinExistence type="predicted"/>
<sequence>MKKYTLYGVLFTLFLILFVCIVVLFFRYGEINAMPEIIKEVAYKINTPKQENSKEETWQDKLSQLPKKNYVPAVQYFSMYFEVDTSAFEPKQRYYQLLISKNDVYSMFCLKQTLNLFNVQYSLVSTKDNTQIILDTDDKNILEGIIKKLKTYDIDTQIKEMWL</sequence>
<accession>A0AAU7E3F6</accession>
<dbReference type="EMBL" id="CP155620">
    <property type="protein sequence ID" value="XBJ28418.1"/>
    <property type="molecule type" value="Genomic_DNA"/>
</dbReference>
<name>A0AAU7E3F6_9BACT</name>
<keyword evidence="1" id="KW-1133">Transmembrane helix</keyword>